<dbReference type="InterPro" id="IPR029063">
    <property type="entry name" value="SAM-dependent_MTases_sf"/>
</dbReference>
<sequence length="225" mass="25297">MTVQRQHHEQFEKRRAAASVVLGVLRKHMEFPSVLDIGCGVGAWLASAKELGAREVLGVDGPWIETEFLGIEPSEFIEQDLNTPMDLGRKFDLVISIEVGEHLKPEAARDLVATITRHGDAAIFSAAMPGQGGAGHINEQWPEYWVGLFREEGFDAYDAIRRVVWEDRRVFPWIQQNCLVFVRSGAPLAPTLARHRVKGKVATMVHRVTYSRLLKKYHELQASTS</sequence>
<dbReference type="SUPFAM" id="SSF53335">
    <property type="entry name" value="S-adenosyl-L-methionine-dependent methyltransferases"/>
    <property type="match status" value="1"/>
</dbReference>
<accession>A0A4Q0M2U1</accession>
<dbReference type="EMBL" id="RYFI01000035">
    <property type="protein sequence ID" value="RXF67221.1"/>
    <property type="molecule type" value="Genomic_DNA"/>
</dbReference>
<organism evidence="1 2">
    <name type="scientific">Hansschlegelia zhihuaiae</name>
    <dbReference type="NCBI Taxonomy" id="405005"/>
    <lineage>
        <taxon>Bacteria</taxon>
        <taxon>Pseudomonadati</taxon>
        <taxon>Pseudomonadota</taxon>
        <taxon>Alphaproteobacteria</taxon>
        <taxon>Hyphomicrobiales</taxon>
        <taxon>Methylopilaceae</taxon>
        <taxon>Hansschlegelia</taxon>
    </lineage>
</organism>
<evidence type="ECO:0000313" key="1">
    <source>
        <dbReference type="EMBL" id="RXF67221.1"/>
    </source>
</evidence>
<name>A0A4Q0M2U1_9HYPH</name>
<evidence type="ECO:0000313" key="2">
    <source>
        <dbReference type="Proteomes" id="UP000289708"/>
    </source>
</evidence>
<dbReference type="AlphaFoldDB" id="A0A4Q0M2U1"/>
<reference evidence="1 2" key="1">
    <citation type="submission" date="2018-12" db="EMBL/GenBank/DDBJ databases">
        <title>bacterium Hansschlegelia zhihuaiae S113.</title>
        <authorList>
            <person name="He J."/>
        </authorList>
    </citation>
    <scope>NUCLEOTIDE SEQUENCE [LARGE SCALE GENOMIC DNA]</scope>
    <source>
        <strain evidence="1 2">S 113</strain>
    </source>
</reference>
<dbReference type="Gene3D" id="3.40.50.150">
    <property type="entry name" value="Vaccinia Virus protein VP39"/>
    <property type="match status" value="1"/>
</dbReference>
<comment type="caution">
    <text evidence="1">The sequence shown here is derived from an EMBL/GenBank/DDBJ whole genome shotgun (WGS) entry which is preliminary data.</text>
</comment>
<keyword evidence="1" id="KW-0808">Transferase</keyword>
<dbReference type="RefSeq" id="WP_128779513.1">
    <property type="nucleotide sequence ID" value="NZ_RYFI01000035.1"/>
</dbReference>
<protein>
    <submittedName>
        <fullName evidence="1">Class I SAM-dependent methyltransferase</fullName>
    </submittedName>
</protein>
<dbReference type="OrthoDB" id="8772893at2"/>
<dbReference type="Pfam" id="PF13489">
    <property type="entry name" value="Methyltransf_23"/>
    <property type="match status" value="1"/>
</dbReference>
<dbReference type="Proteomes" id="UP000289708">
    <property type="component" value="Unassembled WGS sequence"/>
</dbReference>
<dbReference type="CDD" id="cd02440">
    <property type="entry name" value="AdoMet_MTases"/>
    <property type="match status" value="1"/>
</dbReference>
<proteinExistence type="predicted"/>
<keyword evidence="1" id="KW-0489">Methyltransferase</keyword>
<keyword evidence="2" id="KW-1185">Reference proteome</keyword>
<gene>
    <name evidence="1" type="ORF">EK403_21540</name>
</gene>
<dbReference type="GO" id="GO:0032259">
    <property type="term" value="P:methylation"/>
    <property type="evidence" value="ECO:0007669"/>
    <property type="project" value="UniProtKB-KW"/>
</dbReference>
<dbReference type="GO" id="GO:0008168">
    <property type="term" value="F:methyltransferase activity"/>
    <property type="evidence" value="ECO:0007669"/>
    <property type="project" value="UniProtKB-KW"/>
</dbReference>